<dbReference type="InterPro" id="IPR052163">
    <property type="entry name" value="DGC-Regulatory_Protein"/>
</dbReference>
<organism evidence="3 4">
    <name type="scientific">Vibrio hepatarius</name>
    <dbReference type="NCBI Taxonomy" id="171383"/>
    <lineage>
        <taxon>Bacteria</taxon>
        <taxon>Pseudomonadati</taxon>
        <taxon>Pseudomonadota</taxon>
        <taxon>Gammaproteobacteria</taxon>
        <taxon>Vibrionales</taxon>
        <taxon>Vibrionaceae</taxon>
        <taxon>Vibrio</taxon>
        <taxon>Vibrio oreintalis group</taxon>
    </lineage>
</organism>
<dbReference type="Pfam" id="PF00990">
    <property type="entry name" value="GGDEF"/>
    <property type="match status" value="1"/>
</dbReference>
<evidence type="ECO:0000259" key="2">
    <source>
        <dbReference type="PROSITE" id="PS50887"/>
    </source>
</evidence>
<dbReference type="PANTHER" id="PTHR46663">
    <property type="entry name" value="DIGUANYLATE CYCLASE DGCT-RELATED"/>
    <property type="match status" value="1"/>
</dbReference>
<keyword evidence="1" id="KW-0472">Membrane</keyword>
<dbReference type="SMART" id="SM00267">
    <property type="entry name" value="GGDEF"/>
    <property type="match status" value="1"/>
</dbReference>
<sequence>MNNHKRNANLPSILVRSKALLVTMSLLLIMANIYALASTRNLAKTATDQQSQATWFLFQLTKEFSELNAIAPFATESSARREQVLLKYDLTWSRFDILLNNKETDRYLSLPGSRGFFLSLFNSFKELEPELDLIEQPQYADKLADELSYIYMSMIDYVNLNFRLESPIYLGYVEHAQVLYRIQIGLLMLLCLCASLTGYIIHKEAQYHRELSLTDSLTKVRSRLALFNDLEYLIESKQAFTLFLLDLNGFKQINDNFGHQAGDRALTQVAERISMLGMDCYRVGGDEFALISLHNEDIDVQWAIIESCFYEPLDVGMQQYESLSTSIGVAQFPKDAKQSNQLISIADGKMYRMKFSQNEQGLVG</sequence>
<dbReference type="PANTHER" id="PTHR46663:SF2">
    <property type="entry name" value="GGDEF DOMAIN-CONTAINING PROTEIN"/>
    <property type="match status" value="1"/>
</dbReference>
<dbReference type="CDD" id="cd01949">
    <property type="entry name" value="GGDEF"/>
    <property type="match status" value="1"/>
</dbReference>
<gene>
    <name evidence="3" type="ORF">AKJ31_11310</name>
</gene>
<dbReference type="InterPro" id="IPR000160">
    <property type="entry name" value="GGDEF_dom"/>
</dbReference>
<dbReference type="PROSITE" id="PS50887">
    <property type="entry name" value="GGDEF"/>
    <property type="match status" value="1"/>
</dbReference>
<dbReference type="OrthoDB" id="5623595at2"/>
<protein>
    <submittedName>
        <fullName evidence="3">Diguanylate cyclase</fullName>
    </submittedName>
</protein>
<evidence type="ECO:0000313" key="4">
    <source>
        <dbReference type="Proteomes" id="UP000037530"/>
    </source>
</evidence>
<dbReference type="InterPro" id="IPR043128">
    <property type="entry name" value="Rev_trsase/Diguanyl_cyclase"/>
</dbReference>
<dbReference type="AlphaFoldDB" id="A0A0M0HZH5"/>
<dbReference type="STRING" id="171383.AKJ31_11310"/>
<keyword evidence="4" id="KW-1185">Reference proteome</keyword>
<dbReference type="NCBIfam" id="TIGR00254">
    <property type="entry name" value="GGDEF"/>
    <property type="match status" value="1"/>
</dbReference>
<accession>A0A0M0HZH5</accession>
<dbReference type="Proteomes" id="UP000037530">
    <property type="component" value="Unassembled WGS sequence"/>
</dbReference>
<feature type="transmembrane region" description="Helical" evidence="1">
    <location>
        <begin position="178"/>
        <end position="201"/>
    </location>
</feature>
<proteinExistence type="predicted"/>
<dbReference type="Gene3D" id="3.30.70.270">
    <property type="match status" value="1"/>
</dbReference>
<keyword evidence="1" id="KW-0812">Transmembrane</keyword>
<comment type="caution">
    <text evidence="3">The sequence shown here is derived from an EMBL/GenBank/DDBJ whole genome shotgun (WGS) entry which is preliminary data.</text>
</comment>
<keyword evidence="1" id="KW-1133">Transmembrane helix</keyword>
<evidence type="ECO:0000256" key="1">
    <source>
        <dbReference type="SAM" id="Phobius"/>
    </source>
</evidence>
<name>A0A0M0HZH5_9VIBR</name>
<feature type="domain" description="GGDEF" evidence="2">
    <location>
        <begin position="238"/>
        <end position="364"/>
    </location>
</feature>
<dbReference type="SUPFAM" id="SSF55073">
    <property type="entry name" value="Nucleotide cyclase"/>
    <property type="match status" value="1"/>
</dbReference>
<dbReference type="EMBL" id="LHPI01000009">
    <property type="protein sequence ID" value="KOO07470.1"/>
    <property type="molecule type" value="Genomic_DNA"/>
</dbReference>
<evidence type="ECO:0000313" key="3">
    <source>
        <dbReference type="EMBL" id="KOO07470.1"/>
    </source>
</evidence>
<reference evidence="4" key="1">
    <citation type="submission" date="2015-08" db="EMBL/GenBank/DDBJ databases">
        <title>Vibrio galatheae sp. nov., a novel member of the Vibrionaceae family isolated from the Solomon Islands.</title>
        <authorList>
            <person name="Giubergia S."/>
            <person name="Machado H."/>
            <person name="Mateiu R.V."/>
            <person name="Gram L."/>
        </authorList>
    </citation>
    <scope>NUCLEOTIDE SEQUENCE [LARGE SCALE GENOMIC DNA]</scope>
    <source>
        <strain evidence="4">DSM 19134</strain>
    </source>
</reference>
<dbReference type="InterPro" id="IPR029787">
    <property type="entry name" value="Nucleotide_cyclase"/>
</dbReference>
<dbReference type="PATRIC" id="fig|171383.3.peg.2309"/>